<keyword evidence="2" id="KW-1185">Reference proteome</keyword>
<dbReference type="EMBL" id="CM042891">
    <property type="protein sequence ID" value="KAI4302962.1"/>
    <property type="molecule type" value="Genomic_DNA"/>
</dbReference>
<proteinExistence type="predicted"/>
<accession>A0ACB9L0T3</accession>
<organism evidence="1 2">
    <name type="scientific">Melastoma candidum</name>
    <dbReference type="NCBI Taxonomy" id="119954"/>
    <lineage>
        <taxon>Eukaryota</taxon>
        <taxon>Viridiplantae</taxon>
        <taxon>Streptophyta</taxon>
        <taxon>Embryophyta</taxon>
        <taxon>Tracheophyta</taxon>
        <taxon>Spermatophyta</taxon>
        <taxon>Magnoliopsida</taxon>
        <taxon>eudicotyledons</taxon>
        <taxon>Gunneridae</taxon>
        <taxon>Pentapetalae</taxon>
        <taxon>rosids</taxon>
        <taxon>malvids</taxon>
        <taxon>Myrtales</taxon>
        <taxon>Melastomataceae</taxon>
        <taxon>Melastomatoideae</taxon>
        <taxon>Melastomateae</taxon>
        <taxon>Melastoma</taxon>
    </lineage>
</organism>
<evidence type="ECO:0000313" key="1">
    <source>
        <dbReference type="EMBL" id="KAI4302962.1"/>
    </source>
</evidence>
<reference evidence="2" key="1">
    <citation type="journal article" date="2023" name="Front. Plant Sci.">
        <title>Chromosomal-level genome assembly of Melastoma candidum provides insights into trichome evolution.</title>
        <authorList>
            <person name="Zhong Y."/>
            <person name="Wu W."/>
            <person name="Sun C."/>
            <person name="Zou P."/>
            <person name="Liu Y."/>
            <person name="Dai S."/>
            <person name="Zhou R."/>
        </authorList>
    </citation>
    <scope>NUCLEOTIDE SEQUENCE [LARGE SCALE GENOMIC DNA]</scope>
</reference>
<name>A0ACB9L0T3_9MYRT</name>
<comment type="caution">
    <text evidence="1">The sequence shown here is derived from an EMBL/GenBank/DDBJ whole genome shotgun (WGS) entry which is preliminary data.</text>
</comment>
<protein>
    <submittedName>
        <fullName evidence="1">Uncharacterized protein</fullName>
    </submittedName>
</protein>
<dbReference type="Proteomes" id="UP001057402">
    <property type="component" value="Chromosome 12"/>
</dbReference>
<sequence length="81" mass="9510">MDICVPRASHSTCCHWSSGFTARYRPLSSKAVMWHWHRRVSYPSLISLFRNHEETLHQLWERARGSSPITFGWTSYEADLS</sequence>
<gene>
    <name evidence="1" type="ORF">MLD38_038648</name>
</gene>
<evidence type="ECO:0000313" key="2">
    <source>
        <dbReference type="Proteomes" id="UP001057402"/>
    </source>
</evidence>